<keyword evidence="2" id="KW-1185">Reference proteome</keyword>
<dbReference type="AlphaFoldDB" id="G8RKN0"/>
<dbReference type="KEGG" id="mrh:MycrhN_4321"/>
<sequence length="31" mass="3202">MENVGVALGGEAPELLGRGFPLYKLRSAAAN</sequence>
<evidence type="ECO:0000313" key="1">
    <source>
        <dbReference type="EMBL" id="AEV74821.1"/>
    </source>
</evidence>
<dbReference type="EMBL" id="CP003169">
    <property type="protein sequence ID" value="AEV74821.1"/>
    <property type="molecule type" value="Genomic_DNA"/>
</dbReference>
<evidence type="ECO:0000313" key="2">
    <source>
        <dbReference type="Proteomes" id="UP000005442"/>
    </source>
</evidence>
<dbReference type="HOGENOM" id="CLU_3397495_0_0_11"/>
<accession>G8RKN0</accession>
<proteinExistence type="predicted"/>
<dbReference type="Proteomes" id="UP000005442">
    <property type="component" value="Chromosome"/>
</dbReference>
<gene>
    <name evidence="1" type="ordered locus">MycrhN_4321</name>
</gene>
<reference evidence="1 2" key="1">
    <citation type="submission" date="2011-12" db="EMBL/GenBank/DDBJ databases">
        <title>Complete sequence of Mycobacterium rhodesiae NBB3.</title>
        <authorList>
            <consortium name="US DOE Joint Genome Institute"/>
            <person name="Lucas S."/>
            <person name="Han J."/>
            <person name="Lapidus A."/>
            <person name="Cheng J.-F."/>
            <person name="Goodwin L."/>
            <person name="Pitluck S."/>
            <person name="Peters L."/>
            <person name="Mikhailova N."/>
            <person name="Gu W."/>
            <person name="Detter J.C."/>
            <person name="Han C."/>
            <person name="Tapia R."/>
            <person name="Land M."/>
            <person name="Hauser L."/>
            <person name="Kyrpides N."/>
            <person name="Ivanova N."/>
            <person name="Pagani I."/>
            <person name="Mattes T."/>
            <person name="Holmes A."/>
            <person name="Rutledge P."/>
            <person name="Paulsen I."/>
            <person name="Coleman N."/>
            <person name="Woyke T."/>
        </authorList>
    </citation>
    <scope>NUCLEOTIDE SEQUENCE [LARGE SCALE GENOMIC DNA]</scope>
    <source>
        <strain evidence="1 2">NBB3</strain>
    </source>
</reference>
<organism evidence="1 2">
    <name type="scientific">Mycolicibacterium rhodesiae (strain NBB3)</name>
    <name type="common">Mycobacterium rhodesiae</name>
    <dbReference type="NCBI Taxonomy" id="710685"/>
    <lineage>
        <taxon>Bacteria</taxon>
        <taxon>Bacillati</taxon>
        <taxon>Actinomycetota</taxon>
        <taxon>Actinomycetes</taxon>
        <taxon>Mycobacteriales</taxon>
        <taxon>Mycobacteriaceae</taxon>
        <taxon>Mycolicibacterium</taxon>
    </lineage>
</organism>
<name>G8RKN0_MYCRN</name>
<protein>
    <submittedName>
        <fullName evidence="1">Uncharacterized protein</fullName>
    </submittedName>
</protein>